<accession>A0ABW3DPP0</accession>
<keyword evidence="2" id="KW-1185">Reference proteome</keyword>
<feature type="non-terminal residue" evidence="1">
    <location>
        <position position="148"/>
    </location>
</feature>
<protein>
    <submittedName>
        <fullName evidence="1">GNAT family N-acetyltransferase</fullName>
    </submittedName>
</protein>
<evidence type="ECO:0000313" key="2">
    <source>
        <dbReference type="Proteomes" id="UP001597024"/>
    </source>
</evidence>
<comment type="caution">
    <text evidence="1">The sequence shown here is derived from an EMBL/GenBank/DDBJ whole genome shotgun (WGS) entry which is preliminary data.</text>
</comment>
<sequence>MNTTTTTVTAAGYTTRRPGTGDAAEIHRLISLCDTQVIGKADMTLDDVTDQLNEPDFDGEKDGWVVHDTSGRLVAWAWVCRKGTGDNMDVDVVVHPDAAELTGALWDAVTEGAAEIAAEHGLDRAVVDIALYREDSGKRALAAARGFV</sequence>
<dbReference type="Proteomes" id="UP001597024">
    <property type="component" value="Unassembled WGS sequence"/>
</dbReference>
<dbReference type="EMBL" id="JBHTHX010000261">
    <property type="protein sequence ID" value="MFD0884967.1"/>
    <property type="molecule type" value="Genomic_DNA"/>
</dbReference>
<dbReference type="Gene3D" id="3.40.630.30">
    <property type="match status" value="1"/>
</dbReference>
<dbReference type="InterPro" id="IPR016181">
    <property type="entry name" value="Acyl_CoA_acyltransferase"/>
</dbReference>
<name>A0ABW3DPP0_9ACTN</name>
<reference evidence="2" key="1">
    <citation type="journal article" date="2019" name="Int. J. Syst. Evol. Microbiol.">
        <title>The Global Catalogue of Microorganisms (GCM) 10K type strain sequencing project: providing services to taxonomists for standard genome sequencing and annotation.</title>
        <authorList>
            <consortium name="The Broad Institute Genomics Platform"/>
            <consortium name="The Broad Institute Genome Sequencing Center for Infectious Disease"/>
            <person name="Wu L."/>
            <person name="Ma J."/>
        </authorList>
    </citation>
    <scope>NUCLEOTIDE SEQUENCE [LARGE SCALE GENOMIC DNA]</scope>
    <source>
        <strain evidence="2">CCUG 62974</strain>
    </source>
</reference>
<proteinExistence type="predicted"/>
<gene>
    <name evidence="1" type="ORF">ACFQ08_10455</name>
</gene>
<dbReference type="SUPFAM" id="SSF55729">
    <property type="entry name" value="Acyl-CoA N-acyltransferases (Nat)"/>
    <property type="match status" value="1"/>
</dbReference>
<evidence type="ECO:0000313" key="1">
    <source>
        <dbReference type="EMBL" id="MFD0884967.1"/>
    </source>
</evidence>
<organism evidence="1 2">
    <name type="scientific">Streptosporangium algeriense</name>
    <dbReference type="NCBI Taxonomy" id="1682748"/>
    <lineage>
        <taxon>Bacteria</taxon>
        <taxon>Bacillati</taxon>
        <taxon>Actinomycetota</taxon>
        <taxon>Actinomycetes</taxon>
        <taxon>Streptosporangiales</taxon>
        <taxon>Streptosporangiaceae</taxon>
        <taxon>Streptosporangium</taxon>
    </lineage>
</organism>